<accession>A0A6M4IU72</accession>
<dbReference type="InterPro" id="IPR014722">
    <property type="entry name" value="Rib_uL2_dom2"/>
</dbReference>
<name>A0A6M4IU72_9BACT</name>
<gene>
    <name evidence="1" type="ORF">HKW67_20215</name>
</gene>
<dbReference type="EMBL" id="CP053085">
    <property type="protein sequence ID" value="QJR37678.1"/>
    <property type="molecule type" value="Genomic_DNA"/>
</dbReference>
<reference evidence="1 2" key="1">
    <citation type="submission" date="2020-05" db="EMBL/GenBank/DDBJ databases">
        <title>Complete genome sequence of Gemmatimonas greenlandica TET16.</title>
        <authorList>
            <person name="Zeng Y."/>
        </authorList>
    </citation>
    <scope>NUCLEOTIDE SEQUENCE [LARGE SCALE GENOMIC DNA]</scope>
    <source>
        <strain evidence="1 2">TET16</strain>
    </source>
</reference>
<dbReference type="Proteomes" id="UP000500938">
    <property type="component" value="Chromosome"/>
</dbReference>
<sequence length="67" mass="6897">MHEKSVKDLTDGASCSVVGGTHAGKSGIVRDINTSKTGHVTITVVQANGERFKTLAKNVVVAGHHGS</sequence>
<proteinExistence type="predicted"/>
<evidence type="ECO:0000313" key="1">
    <source>
        <dbReference type="EMBL" id="QJR37678.1"/>
    </source>
</evidence>
<dbReference type="KEGG" id="ggr:HKW67_20215"/>
<keyword evidence="2" id="KW-1185">Reference proteome</keyword>
<dbReference type="RefSeq" id="WP_171227113.1">
    <property type="nucleotide sequence ID" value="NZ_CP053085.1"/>
</dbReference>
<dbReference type="AlphaFoldDB" id="A0A6M4IU72"/>
<dbReference type="Gene3D" id="2.30.30.30">
    <property type="match status" value="1"/>
</dbReference>
<evidence type="ECO:0000313" key="2">
    <source>
        <dbReference type="Proteomes" id="UP000500938"/>
    </source>
</evidence>
<protein>
    <submittedName>
        <fullName evidence="1">RNA-binding protein</fullName>
    </submittedName>
</protein>
<organism evidence="1 2">
    <name type="scientific">Gemmatimonas groenlandica</name>
    <dbReference type="NCBI Taxonomy" id="2732249"/>
    <lineage>
        <taxon>Bacteria</taxon>
        <taxon>Pseudomonadati</taxon>
        <taxon>Gemmatimonadota</taxon>
        <taxon>Gemmatimonadia</taxon>
        <taxon>Gemmatimonadales</taxon>
        <taxon>Gemmatimonadaceae</taxon>
        <taxon>Gemmatimonas</taxon>
    </lineage>
</organism>